<evidence type="ECO:0000313" key="2">
    <source>
        <dbReference type="EMBL" id="NMW40873.1"/>
    </source>
</evidence>
<dbReference type="InterPro" id="IPR029044">
    <property type="entry name" value="Nucleotide-diphossugar_trans"/>
</dbReference>
<dbReference type="PANTHER" id="PTHR32385">
    <property type="entry name" value="MANNOSYL PHOSPHORYLINOSITOL CERAMIDE SYNTHASE"/>
    <property type="match status" value="1"/>
</dbReference>
<dbReference type="Pfam" id="PF04488">
    <property type="entry name" value="Gly_transf_sug"/>
    <property type="match status" value="1"/>
</dbReference>
<dbReference type="GO" id="GO:0000030">
    <property type="term" value="F:mannosyltransferase activity"/>
    <property type="evidence" value="ECO:0007669"/>
    <property type="project" value="TreeGrafter"/>
</dbReference>
<comment type="caution">
    <text evidence="2">The sequence shown here is derived from an EMBL/GenBank/DDBJ whole genome shotgun (WGS) entry which is preliminary data.</text>
</comment>
<reference evidence="2 3" key="1">
    <citation type="submission" date="2020-04" db="EMBL/GenBank/DDBJ databases">
        <title>A novel gut-associated lysogenic phage, Bacteroides phage BV01, alters the host transcriptome and bile acid metabolism in Bacteroides vulgatus.</title>
        <authorList>
            <person name="Campbell D.E."/>
            <person name="Ly L."/>
            <person name="Ridlon J.M."/>
            <person name="Hsiao A."/>
            <person name="Degnan P.H."/>
        </authorList>
    </citation>
    <scope>NUCLEOTIDE SEQUENCE [LARGE SCALE GENOMIC DNA]</scope>
    <source>
        <strain evidence="2 3">VPI-BV8526</strain>
    </source>
</reference>
<keyword evidence="1 2" id="KW-0808">Transferase</keyword>
<dbReference type="Proteomes" id="UP000583639">
    <property type="component" value="Unassembled WGS sequence"/>
</dbReference>
<proteinExistence type="predicted"/>
<dbReference type="PANTHER" id="PTHR32385:SF15">
    <property type="entry name" value="INOSITOL PHOSPHOCERAMIDE MANNOSYLTRANSFERASE 1"/>
    <property type="match status" value="1"/>
</dbReference>
<dbReference type="Gene3D" id="3.90.550.20">
    <property type="match status" value="1"/>
</dbReference>
<dbReference type="SUPFAM" id="SSF53448">
    <property type="entry name" value="Nucleotide-diphospho-sugar transferases"/>
    <property type="match status" value="1"/>
</dbReference>
<organism evidence="2 3">
    <name type="scientific">Phocaeicola vulgatus</name>
    <name type="common">Bacteroides vulgatus</name>
    <dbReference type="NCBI Taxonomy" id="821"/>
    <lineage>
        <taxon>Bacteria</taxon>
        <taxon>Pseudomonadati</taxon>
        <taxon>Bacteroidota</taxon>
        <taxon>Bacteroidia</taxon>
        <taxon>Bacteroidales</taxon>
        <taxon>Bacteroidaceae</taxon>
        <taxon>Phocaeicola</taxon>
    </lineage>
</organism>
<dbReference type="AlphaFoldDB" id="A0A848QW60"/>
<dbReference type="GO" id="GO:0051999">
    <property type="term" value="P:mannosyl-inositol phosphorylceramide biosynthetic process"/>
    <property type="evidence" value="ECO:0007669"/>
    <property type="project" value="TreeGrafter"/>
</dbReference>
<dbReference type="EMBL" id="JABDSI010000120">
    <property type="protein sequence ID" value="NMW40873.1"/>
    <property type="molecule type" value="Genomic_DNA"/>
</dbReference>
<name>A0A848QW60_PHOVU</name>
<sequence>MIPKIIHYCWLSNDPIPNEMQKYVSGWKEKLPDYEFCLWNFDRFDINESIWVQEAFKAKKYAFAADYIRLYAIYNYGGIYMDMDVEVIKSFDDLLMSDYILGYEEPDGIEGGIMGAIKGAEKIKECLDYYVDRHFIKSDGTYEMKPLPVIMYTILSKYINNAELTLLSSEYLTAKSHITGKIHKTSNTYTIHHFAGSWIEKTIKLKIKRKIRNFLPDSWLMCYNKWKRSICK</sequence>
<protein>
    <submittedName>
        <fullName evidence="2">Glycosyl transferase</fullName>
    </submittedName>
</protein>
<evidence type="ECO:0000256" key="1">
    <source>
        <dbReference type="ARBA" id="ARBA00022679"/>
    </source>
</evidence>
<dbReference type="InterPro" id="IPR051706">
    <property type="entry name" value="Glycosyltransferase_domain"/>
</dbReference>
<dbReference type="InterPro" id="IPR007577">
    <property type="entry name" value="GlycoTrfase_DXD_sugar-bd_CS"/>
</dbReference>
<dbReference type="GO" id="GO:0016020">
    <property type="term" value="C:membrane"/>
    <property type="evidence" value="ECO:0007669"/>
    <property type="project" value="GOC"/>
</dbReference>
<dbReference type="RefSeq" id="WP_172770139.1">
    <property type="nucleotide sequence ID" value="NZ_JABDSI010000120.1"/>
</dbReference>
<gene>
    <name evidence="2" type="ORF">HKQ55_12170</name>
</gene>
<evidence type="ECO:0000313" key="3">
    <source>
        <dbReference type="Proteomes" id="UP000583639"/>
    </source>
</evidence>
<accession>A0A848QW60</accession>